<protein>
    <submittedName>
        <fullName evidence="2">Uncharacterized protein</fullName>
    </submittedName>
</protein>
<proteinExistence type="predicted"/>
<evidence type="ECO:0000313" key="3">
    <source>
        <dbReference type="Proteomes" id="UP000321514"/>
    </source>
</evidence>
<dbReference type="Proteomes" id="UP000321514">
    <property type="component" value="Unassembled WGS sequence"/>
</dbReference>
<feature type="region of interest" description="Disordered" evidence="1">
    <location>
        <begin position="1"/>
        <end position="39"/>
    </location>
</feature>
<name>A0A511TCA3_MYXFU</name>
<evidence type="ECO:0000313" key="2">
    <source>
        <dbReference type="EMBL" id="GEN11809.1"/>
    </source>
</evidence>
<reference evidence="2 3" key="1">
    <citation type="submission" date="2019-07" db="EMBL/GenBank/DDBJ databases">
        <title>Whole genome shotgun sequence of Myxococcus fulvus NBRC 100333.</title>
        <authorList>
            <person name="Hosoyama A."/>
            <person name="Uohara A."/>
            <person name="Ohji S."/>
            <person name="Ichikawa N."/>
        </authorList>
    </citation>
    <scope>NUCLEOTIDE SEQUENCE [LARGE SCALE GENOMIC DNA]</scope>
    <source>
        <strain evidence="2 3">NBRC 100333</strain>
    </source>
</reference>
<organism evidence="2 3">
    <name type="scientific">Myxococcus fulvus</name>
    <dbReference type="NCBI Taxonomy" id="33"/>
    <lineage>
        <taxon>Bacteria</taxon>
        <taxon>Pseudomonadati</taxon>
        <taxon>Myxococcota</taxon>
        <taxon>Myxococcia</taxon>
        <taxon>Myxococcales</taxon>
        <taxon>Cystobacterineae</taxon>
        <taxon>Myxococcaceae</taxon>
        <taxon>Myxococcus</taxon>
    </lineage>
</organism>
<evidence type="ECO:0000256" key="1">
    <source>
        <dbReference type="SAM" id="MobiDB-lite"/>
    </source>
</evidence>
<accession>A0A511TCA3</accession>
<sequence>MLGPGEDGASVSLKRNPGTFGDGALVNADGRPDGSPSPARYMRTWRWVAPVSADASSQLTSTSSSTARAGRYDEAPDAGFALSASPRGSHCVPFQRMTRTSVSVSVDNPSQAMTCLLDESNVIVKRTYLACVS</sequence>
<gene>
    <name evidence="2" type="ORF">MFU01_68460</name>
</gene>
<dbReference type="EMBL" id="BJXR01000049">
    <property type="protein sequence ID" value="GEN11809.1"/>
    <property type="molecule type" value="Genomic_DNA"/>
</dbReference>
<comment type="caution">
    <text evidence="2">The sequence shown here is derived from an EMBL/GenBank/DDBJ whole genome shotgun (WGS) entry which is preliminary data.</text>
</comment>
<dbReference type="AlphaFoldDB" id="A0A511TCA3"/>